<name>A0A261T4M5_9BORD</name>
<accession>A0A261T4M5</accession>
<dbReference type="AlphaFoldDB" id="A0A261T4M5"/>
<organism evidence="1 2">
    <name type="scientific">Bordetella genomosp. 5</name>
    <dbReference type="NCBI Taxonomy" id="1395608"/>
    <lineage>
        <taxon>Bacteria</taxon>
        <taxon>Pseudomonadati</taxon>
        <taxon>Pseudomonadota</taxon>
        <taxon>Betaproteobacteria</taxon>
        <taxon>Burkholderiales</taxon>
        <taxon>Alcaligenaceae</taxon>
        <taxon>Bordetella</taxon>
    </lineage>
</organism>
<dbReference type="Proteomes" id="UP000216913">
    <property type="component" value="Unassembled WGS sequence"/>
</dbReference>
<keyword evidence="2" id="KW-1185">Reference proteome</keyword>
<dbReference type="Pfam" id="PF14903">
    <property type="entry name" value="WG_beta_rep"/>
    <property type="match status" value="3"/>
</dbReference>
<dbReference type="InterPro" id="IPR032774">
    <property type="entry name" value="WG_beta_rep"/>
</dbReference>
<comment type="caution">
    <text evidence="1">The sequence shown here is derived from an EMBL/GenBank/DDBJ whole genome shotgun (WGS) entry which is preliminary data.</text>
</comment>
<gene>
    <name evidence="1" type="ORF">CAL25_22810</name>
</gene>
<proteinExistence type="predicted"/>
<evidence type="ECO:0008006" key="3">
    <source>
        <dbReference type="Google" id="ProtNLM"/>
    </source>
</evidence>
<protein>
    <recommendedName>
        <fullName evidence="3">WG repeat-containing protein</fullName>
    </recommendedName>
</protein>
<evidence type="ECO:0000313" key="2">
    <source>
        <dbReference type="Proteomes" id="UP000216913"/>
    </source>
</evidence>
<dbReference type="PANTHER" id="PTHR37841:SF1">
    <property type="entry name" value="DUF3298 DOMAIN-CONTAINING PROTEIN"/>
    <property type="match status" value="1"/>
</dbReference>
<dbReference type="EMBL" id="NEVP01000015">
    <property type="protein sequence ID" value="OZI44172.1"/>
    <property type="molecule type" value="Genomic_DNA"/>
</dbReference>
<sequence>MKAPFRQRAVMPHPAVRLSSLLRLIAPYGAKPASAHASRHPARRAGVALALGVGMTLTAGLGLPGGAHAQTDDGAVDAVGVTEADGSLTTYSDPFCAGYAVAFAANGGDKTLTPECPEEPVEPLSLSGHAKGERAGKASAQAFQQFMKQQAAVRQKRPEQIFLPGFYDKSRDIWATSEPGMYRVTSFDGGRFAVVNREDVGLGVVDKTGALIVPIEYPQIGFEQGEAFITAQKDGKTVVFDGQGKVIVPARYERVLILDKNYLIAQNDGRNEVYDPQGKLLFALDKDVIPAGEGLFWFMQEPQRWGLVDGAGKPVVKPEFTYTSSFQKGKLTSQKSDGENYTIFANGKVVKQP</sequence>
<reference evidence="1 2" key="1">
    <citation type="submission" date="2017-05" db="EMBL/GenBank/DDBJ databases">
        <title>Complete and WGS of Bordetella genogroups.</title>
        <authorList>
            <person name="Spilker T."/>
            <person name="LiPuma J."/>
        </authorList>
    </citation>
    <scope>NUCLEOTIDE SEQUENCE [LARGE SCALE GENOMIC DNA]</scope>
    <source>
        <strain evidence="1 2">AU10456</strain>
    </source>
</reference>
<dbReference type="PANTHER" id="PTHR37841">
    <property type="entry name" value="GLR2918 PROTEIN"/>
    <property type="match status" value="1"/>
</dbReference>
<evidence type="ECO:0000313" key="1">
    <source>
        <dbReference type="EMBL" id="OZI44172.1"/>
    </source>
</evidence>